<evidence type="ECO:0000313" key="12">
    <source>
        <dbReference type="EMBL" id="KAJ4360020.1"/>
    </source>
</evidence>
<comment type="cofactor">
    <cofactor evidence="1">
        <name>pyridoxal 5'-phosphate</name>
        <dbReference type="ChEBI" id="CHEBI:597326"/>
    </cofactor>
</comment>
<dbReference type="GO" id="GO:0019343">
    <property type="term" value="P:cysteine biosynthetic process via cystathionine"/>
    <property type="evidence" value="ECO:0007669"/>
    <property type="project" value="InterPro"/>
</dbReference>
<evidence type="ECO:0000256" key="5">
    <source>
        <dbReference type="ARBA" id="ARBA00022898"/>
    </source>
</evidence>
<evidence type="ECO:0000256" key="10">
    <source>
        <dbReference type="SAM" id="MobiDB-lite"/>
    </source>
</evidence>
<dbReference type="SUPFAM" id="SSF53686">
    <property type="entry name" value="Tryptophan synthase beta subunit-like PLP-dependent enzymes"/>
    <property type="match status" value="1"/>
</dbReference>
<dbReference type="FunFam" id="3.40.50.1100:FF:000003">
    <property type="entry name" value="Cystathionine beta-synthase"/>
    <property type="match status" value="1"/>
</dbReference>
<keyword evidence="6" id="KW-0129">CBS domain</keyword>
<dbReference type="PROSITE" id="PS00901">
    <property type="entry name" value="CYS_SYNTHASE"/>
    <property type="match status" value="1"/>
</dbReference>
<dbReference type="PANTHER" id="PTHR10314">
    <property type="entry name" value="CYSTATHIONINE BETA-SYNTHASE"/>
    <property type="match status" value="1"/>
</dbReference>
<keyword evidence="7 12" id="KW-0456">Lyase</keyword>
<dbReference type="CDD" id="cd01561">
    <property type="entry name" value="CBS_like"/>
    <property type="match status" value="1"/>
</dbReference>
<dbReference type="GO" id="GO:0005737">
    <property type="term" value="C:cytoplasm"/>
    <property type="evidence" value="ECO:0007669"/>
    <property type="project" value="InterPro"/>
</dbReference>
<dbReference type="GO" id="GO:0006535">
    <property type="term" value="P:cysteine biosynthetic process from serine"/>
    <property type="evidence" value="ECO:0007669"/>
    <property type="project" value="InterPro"/>
</dbReference>
<comment type="pathway">
    <text evidence="2">Amino-acid biosynthesis; L-cysteine biosynthesis; L-cysteine from L-homocysteine and L-serine: step 1/2.</text>
</comment>
<dbReference type="OrthoDB" id="728at2759"/>
<protein>
    <recommendedName>
        <fullName evidence="8">Cystathionine beta-synthase</fullName>
        <ecNumber evidence="4">4.2.1.22</ecNumber>
    </recommendedName>
</protein>
<dbReference type="EC" id="4.2.1.22" evidence="4"/>
<dbReference type="InterPro" id="IPR036052">
    <property type="entry name" value="TrpB-like_PALP_sf"/>
</dbReference>
<dbReference type="RefSeq" id="XP_056076222.1">
    <property type="nucleotide sequence ID" value="XM_056209400.1"/>
</dbReference>
<dbReference type="InterPro" id="IPR050214">
    <property type="entry name" value="Cys_Synth/Cystath_Beta-Synth"/>
</dbReference>
<dbReference type="Pfam" id="PF00291">
    <property type="entry name" value="PALP"/>
    <property type="match status" value="1"/>
</dbReference>
<gene>
    <name evidence="12" type="primary">CYS4</name>
    <name evidence="12" type="ORF">N0V89_000579</name>
</gene>
<evidence type="ECO:0000256" key="3">
    <source>
        <dbReference type="ARBA" id="ARBA00007103"/>
    </source>
</evidence>
<comment type="similarity">
    <text evidence="3">Belongs to the cysteine synthase/cystathionine beta-synthase family.</text>
</comment>
<evidence type="ECO:0000256" key="8">
    <source>
        <dbReference type="ARBA" id="ARBA00026192"/>
    </source>
</evidence>
<dbReference type="InterPro" id="IPR001216">
    <property type="entry name" value="P-phosphate_BS"/>
</dbReference>
<feature type="domain" description="Tryptophan synthase beta chain-like PALP" evidence="11">
    <location>
        <begin position="17"/>
        <end position="314"/>
    </location>
</feature>
<feature type="compositionally biased region" description="Low complexity" evidence="10">
    <location>
        <begin position="361"/>
        <end position="381"/>
    </location>
</feature>
<dbReference type="Gene3D" id="3.40.50.1100">
    <property type="match status" value="2"/>
</dbReference>
<evidence type="ECO:0000256" key="9">
    <source>
        <dbReference type="ARBA" id="ARBA00047490"/>
    </source>
</evidence>
<dbReference type="Gene3D" id="3.10.580.10">
    <property type="entry name" value="CBS-domain"/>
    <property type="match status" value="1"/>
</dbReference>
<organism evidence="12 13">
    <name type="scientific">Didymosphaeria variabile</name>
    <dbReference type="NCBI Taxonomy" id="1932322"/>
    <lineage>
        <taxon>Eukaryota</taxon>
        <taxon>Fungi</taxon>
        <taxon>Dikarya</taxon>
        <taxon>Ascomycota</taxon>
        <taxon>Pezizomycotina</taxon>
        <taxon>Dothideomycetes</taxon>
        <taxon>Pleosporomycetidae</taxon>
        <taxon>Pleosporales</taxon>
        <taxon>Massarineae</taxon>
        <taxon>Didymosphaeriaceae</taxon>
        <taxon>Didymosphaeria</taxon>
    </lineage>
</organism>
<reference evidence="12" key="1">
    <citation type="submission" date="2022-10" db="EMBL/GenBank/DDBJ databases">
        <title>Tapping the CABI collections for fungal endophytes: first genome assemblies for Collariella, Neodidymelliopsis, Ascochyta clinopodiicola, Didymella pomorum, Didymosphaeria variabile, Neocosmospora piperis and Neocucurbitaria cava.</title>
        <authorList>
            <person name="Hill R."/>
        </authorList>
    </citation>
    <scope>NUCLEOTIDE SEQUENCE</scope>
    <source>
        <strain evidence="12">IMI 356815</strain>
    </source>
</reference>
<evidence type="ECO:0000256" key="2">
    <source>
        <dbReference type="ARBA" id="ARBA00005003"/>
    </source>
</evidence>
<feature type="compositionally biased region" description="Pro residues" evidence="10">
    <location>
        <begin position="337"/>
        <end position="348"/>
    </location>
</feature>
<evidence type="ECO:0000256" key="6">
    <source>
        <dbReference type="ARBA" id="ARBA00023122"/>
    </source>
</evidence>
<comment type="catalytic activity">
    <reaction evidence="9">
        <text>L-homocysteine + L-serine = L,L-cystathionine + H2O</text>
        <dbReference type="Rhea" id="RHEA:10112"/>
        <dbReference type="ChEBI" id="CHEBI:15377"/>
        <dbReference type="ChEBI" id="CHEBI:33384"/>
        <dbReference type="ChEBI" id="CHEBI:58161"/>
        <dbReference type="ChEBI" id="CHEBI:58199"/>
        <dbReference type="EC" id="4.2.1.22"/>
    </reaction>
</comment>
<feature type="region of interest" description="Disordered" evidence="10">
    <location>
        <begin position="332"/>
        <end position="386"/>
    </location>
</feature>
<evidence type="ECO:0000256" key="4">
    <source>
        <dbReference type="ARBA" id="ARBA00012041"/>
    </source>
</evidence>
<dbReference type="GeneID" id="80904109"/>
<name>A0A9W9CFZ7_9PLEO</name>
<evidence type="ECO:0000256" key="7">
    <source>
        <dbReference type="ARBA" id="ARBA00023239"/>
    </source>
</evidence>
<dbReference type="InterPro" id="IPR001926">
    <property type="entry name" value="TrpB-like_PALP"/>
</dbReference>
<keyword evidence="13" id="KW-1185">Reference proteome</keyword>
<evidence type="ECO:0000256" key="1">
    <source>
        <dbReference type="ARBA" id="ARBA00001933"/>
    </source>
</evidence>
<accession>A0A9W9CFZ7</accession>
<sequence>MSTKTRPAIPPVVMDNITQQIGNTPLVRLNKIPKSLGLKPTVYAKLEMFNAGGSVKDRIALRMVEEAERSGRIKPGDTLIEPTSGNTGIGLALVGAVKGYKVVITLPEKMSPEKVAVLKALGAEVVRTPTSAAWDSPESHIGVARRLVKELPDAHILDQYTNADNPLAHEHGTAEEIWEQTEGKVTCIVAGAGTGGTVTGIARGIHKHKRDVKIVAADPQGSILALPTQLNDEFKDKPYKVEGIGYDFIPDVLEQKVVDKWYKTDDRTAFQYARRLISEEGILCGGSSGSALDAAVKAIKELQLGEDDVVVVVCPDSIRSYLSKVLRRRRLARRKLPSPPHPPSPPTIRAPAQTPSPRKTPSQALPSPLSASNPSLQSQPLPLAPKPSRLCVRKDSTSCPSLCTPPWGNPKLVGLLTLGNVLSYLSSGRATGETKVEEVMFDFRKLEEVVKDLGRLSLEGADKSIGRQFVEITVDTKLSDLMKFFEWNAAAVVTERVGEELVPKAVVTKVDLLSWMVRQGKGE</sequence>
<dbReference type="EMBL" id="JAPEUX010000001">
    <property type="protein sequence ID" value="KAJ4360020.1"/>
    <property type="molecule type" value="Genomic_DNA"/>
</dbReference>
<dbReference type="AlphaFoldDB" id="A0A9W9CFZ7"/>
<dbReference type="Proteomes" id="UP001140513">
    <property type="component" value="Unassembled WGS sequence"/>
</dbReference>
<dbReference type="InterPro" id="IPR046342">
    <property type="entry name" value="CBS_dom_sf"/>
</dbReference>
<evidence type="ECO:0000313" key="13">
    <source>
        <dbReference type="Proteomes" id="UP001140513"/>
    </source>
</evidence>
<dbReference type="FunFam" id="3.40.50.1100:FF:000118">
    <property type="entry name" value="Related to CYS4-cystathionine beta-synthase"/>
    <property type="match status" value="1"/>
</dbReference>
<keyword evidence="5" id="KW-0663">Pyridoxal phosphate</keyword>
<proteinExistence type="inferred from homology"/>
<dbReference type="InterPro" id="IPR005857">
    <property type="entry name" value="Cysta_beta_synth"/>
</dbReference>
<dbReference type="GO" id="GO:0004122">
    <property type="term" value="F:cystathionine beta-synthase activity"/>
    <property type="evidence" value="ECO:0007669"/>
    <property type="project" value="UniProtKB-EC"/>
</dbReference>
<comment type="caution">
    <text evidence="12">The sequence shown here is derived from an EMBL/GenBank/DDBJ whole genome shotgun (WGS) entry which is preliminary data.</text>
</comment>
<dbReference type="NCBIfam" id="TIGR01137">
    <property type="entry name" value="cysta_beta"/>
    <property type="match status" value="1"/>
</dbReference>
<evidence type="ECO:0000259" key="11">
    <source>
        <dbReference type="Pfam" id="PF00291"/>
    </source>
</evidence>